<feature type="chain" id="PRO_5020516202" evidence="1">
    <location>
        <begin position="26"/>
        <end position="179"/>
    </location>
</feature>
<proteinExistence type="predicted"/>
<keyword evidence="1" id="KW-0732">Signal</keyword>
<evidence type="ECO:0000256" key="1">
    <source>
        <dbReference type="SAM" id="SignalP"/>
    </source>
</evidence>
<dbReference type="EMBL" id="SNZH01000005">
    <property type="protein sequence ID" value="TDR44840.1"/>
    <property type="molecule type" value="Genomic_DNA"/>
</dbReference>
<feature type="signal peptide" evidence="1">
    <location>
        <begin position="1"/>
        <end position="25"/>
    </location>
</feature>
<sequence length="179" mass="20476">MVDRSNGRRLIACAIAVMLAPAAQATESIFANTYLVDTQPAGGHECEQWLINKRGKAAGEYNEWYLRCEVEFGITDKLQIAPYINVRYQNVYRSSADGRTEAENEARTLSGGKREHLTWFFGPTLAYADKNFFVSATWEHQMPWAKVYEAEYLPEKVGGRLYGNERERNILTFKFGMPF</sequence>
<dbReference type="RefSeq" id="WP_133818361.1">
    <property type="nucleotide sequence ID" value="NZ_SNZH01000005.1"/>
</dbReference>
<evidence type="ECO:0000313" key="3">
    <source>
        <dbReference type="Proteomes" id="UP000295293"/>
    </source>
</evidence>
<organism evidence="2 3">
    <name type="scientific">Tahibacter aquaticus</name>
    <dbReference type="NCBI Taxonomy" id="520092"/>
    <lineage>
        <taxon>Bacteria</taxon>
        <taxon>Pseudomonadati</taxon>
        <taxon>Pseudomonadota</taxon>
        <taxon>Gammaproteobacteria</taxon>
        <taxon>Lysobacterales</taxon>
        <taxon>Rhodanobacteraceae</taxon>
        <taxon>Tahibacter</taxon>
    </lineage>
</organism>
<gene>
    <name evidence="2" type="ORF">DFR29_10521</name>
</gene>
<protein>
    <submittedName>
        <fullName evidence="2">Uncharacterized protein</fullName>
    </submittedName>
</protein>
<keyword evidence="3" id="KW-1185">Reference proteome</keyword>
<dbReference type="OrthoDB" id="3078733at2"/>
<reference evidence="2 3" key="1">
    <citation type="submission" date="2019-03" db="EMBL/GenBank/DDBJ databases">
        <title>Genomic Encyclopedia of Type Strains, Phase IV (KMG-IV): sequencing the most valuable type-strain genomes for metagenomic binning, comparative biology and taxonomic classification.</title>
        <authorList>
            <person name="Goeker M."/>
        </authorList>
    </citation>
    <scope>NUCLEOTIDE SEQUENCE [LARGE SCALE GENOMIC DNA]</scope>
    <source>
        <strain evidence="2 3">DSM 21667</strain>
    </source>
</reference>
<name>A0A4R6Z008_9GAMM</name>
<accession>A0A4R6Z008</accession>
<dbReference type="AlphaFoldDB" id="A0A4R6Z008"/>
<comment type="caution">
    <text evidence="2">The sequence shown here is derived from an EMBL/GenBank/DDBJ whole genome shotgun (WGS) entry which is preliminary data.</text>
</comment>
<evidence type="ECO:0000313" key="2">
    <source>
        <dbReference type="EMBL" id="TDR44840.1"/>
    </source>
</evidence>
<dbReference type="Proteomes" id="UP000295293">
    <property type="component" value="Unassembled WGS sequence"/>
</dbReference>